<reference evidence="1" key="2">
    <citation type="submission" date="2020-06" db="EMBL/GenBank/DDBJ databases">
        <title>Helianthus annuus Genome sequencing and assembly Release 2.</title>
        <authorList>
            <person name="Gouzy J."/>
            <person name="Langlade N."/>
            <person name="Munos S."/>
        </authorList>
    </citation>
    <scope>NUCLEOTIDE SEQUENCE</scope>
    <source>
        <tissue evidence="1">Leaves</tissue>
    </source>
</reference>
<dbReference type="EMBL" id="MNCJ02000326">
    <property type="protein sequence ID" value="KAF5784417.1"/>
    <property type="molecule type" value="Genomic_DNA"/>
</dbReference>
<gene>
    <name evidence="1" type="ORF">HanXRQr2_Chr11g0519301</name>
</gene>
<dbReference type="Proteomes" id="UP000215914">
    <property type="component" value="Unassembled WGS sequence"/>
</dbReference>
<sequence>MSRRNREMKRVLSEPNTVLSEPAETMKKTIFVIAERFCVSHKKSSGVNKKPREEGFYVNKRKKMICVIKRALCVVGVRKEDQIFVIKKIENLSGAV</sequence>
<proteinExistence type="predicted"/>
<evidence type="ECO:0000313" key="2">
    <source>
        <dbReference type="Proteomes" id="UP000215914"/>
    </source>
</evidence>
<dbReference type="Gramene" id="mRNA:HanXRQr2_Chr11g0519301">
    <property type="protein sequence ID" value="CDS:HanXRQr2_Chr11g0519301.1"/>
    <property type="gene ID" value="HanXRQr2_Chr11g0519301"/>
</dbReference>
<protein>
    <submittedName>
        <fullName evidence="1">Uncharacterized protein</fullName>
    </submittedName>
</protein>
<keyword evidence="2" id="KW-1185">Reference proteome</keyword>
<reference evidence="1" key="1">
    <citation type="journal article" date="2017" name="Nature">
        <title>The sunflower genome provides insights into oil metabolism, flowering and Asterid evolution.</title>
        <authorList>
            <person name="Badouin H."/>
            <person name="Gouzy J."/>
            <person name="Grassa C.J."/>
            <person name="Murat F."/>
            <person name="Staton S.E."/>
            <person name="Cottret L."/>
            <person name="Lelandais-Briere C."/>
            <person name="Owens G.L."/>
            <person name="Carrere S."/>
            <person name="Mayjonade B."/>
            <person name="Legrand L."/>
            <person name="Gill N."/>
            <person name="Kane N.C."/>
            <person name="Bowers J.E."/>
            <person name="Hubner S."/>
            <person name="Bellec A."/>
            <person name="Berard A."/>
            <person name="Berges H."/>
            <person name="Blanchet N."/>
            <person name="Boniface M.C."/>
            <person name="Brunel D."/>
            <person name="Catrice O."/>
            <person name="Chaidir N."/>
            <person name="Claudel C."/>
            <person name="Donnadieu C."/>
            <person name="Faraut T."/>
            <person name="Fievet G."/>
            <person name="Helmstetter N."/>
            <person name="King M."/>
            <person name="Knapp S.J."/>
            <person name="Lai Z."/>
            <person name="Le Paslier M.C."/>
            <person name="Lippi Y."/>
            <person name="Lorenzon L."/>
            <person name="Mandel J.R."/>
            <person name="Marage G."/>
            <person name="Marchand G."/>
            <person name="Marquand E."/>
            <person name="Bret-Mestries E."/>
            <person name="Morien E."/>
            <person name="Nambeesan S."/>
            <person name="Nguyen T."/>
            <person name="Pegot-Espagnet P."/>
            <person name="Pouilly N."/>
            <person name="Raftis F."/>
            <person name="Sallet E."/>
            <person name="Schiex T."/>
            <person name="Thomas J."/>
            <person name="Vandecasteele C."/>
            <person name="Vares D."/>
            <person name="Vear F."/>
            <person name="Vautrin S."/>
            <person name="Crespi M."/>
            <person name="Mangin B."/>
            <person name="Burke J.M."/>
            <person name="Salse J."/>
            <person name="Munos S."/>
            <person name="Vincourt P."/>
            <person name="Rieseberg L.H."/>
            <person name="Langlade N.B."/>
        </authorList>
    </citation>
    <scope>NUCLEOTIDE SEQUENCE</scope>
    <source>
        <tissue evidence="1">Leaves</tissue>
    </source>
</reference>
<evidence type="ECO:0000313" key="1">
    <source>
        <dbReference type="EMBL" id="KAF5784417.1"/>
    </source>
</evidence>
<dbReference type="AlphaFoldDB" id="A0A9K3N2C1"/>
<name>A0A9K3N2C1_HELAN</name>
<comment type="caution">
    <text evidence="1">The sequence shown here is derived from an EMBL/GenBank/DDBJ whole genome shotgun (WGS) entry which is preliminary data.</text>
</comment>
<organism evidence="1 2">
    <name type="scientific">Helianthus annuus</name>
    <name type="common">Common sunflower</name>
    <dbReference type="NCBI Taxonomy" id="4232"/>
    <lineage>
        <taxon>Eukaryota</taxon>
        <taxon>Viridiplantae</taxon>
        <taxon>Streptophyta</taxon>
        <taxon>Embryophyta</taxon>
        <taxon>Tracheophyta</taxon>
        <taxon>Spermatophyta</taxon>
        <taxon>Magnoliopsida</taxon>
        <taxon>eudicotyledons</taxon>
        <taxon>Gunneridae</taxon>
        <taxon>Pentapetalae</taxon>
        <taxon>asterids</taxon>
        <taxon>campanulids</taxon>
        <taxon>Asterales</taxon>
        <taxon>Asteraceae</taxon>
        <taxon>Asteroideae</taxon>
        <taxon>Heliantheae alliance</taxon>
        <taxon>Heliantheae</taxon>
        <taxon>Helianthus</taxon>
    </lineage>
</organism>
<accession>A0A9K3N2C1</accession>